<evidence type="ECO:0000256" key="9">
    <source>
        <dbReference type="ARBA" id="ARBA00023274"/>
    </source>
</evidence>
<reference evidence="13 14" key="1">
    <citation type="submission" date="2024-01" db="EMBL/GenBank/DDBJ databases">
        <title>The complete chloroplast genome sequence of Lithospermum erythrorhizon: insights into the phylogenetic relationship among Boraginaceae species and the maternal lineages of purple gromwells.</title>
        <authorList>
            <person name="Okada T."/>
            <person name="Watanabe K."/>
        </authorList>
    </citation>
    <scope>NUCLEOTIDE SEQUENCE [LARGE SCALE GENOMIC DNA]</scope>
</reference>
<dbReference type="GO" id="GO:0009507">
    <property type="term" value="C:chloroplast"/>
    <property type="evidence" value="ECO:0007669"/>
    <property type="project" value="UniProtKB-SubCell"/>
</dbReference>
<protein>
    <recommendedName>
        <fullName evidence="10">Large ribosomal subunit protein bL34c</fullName>
    </recommendedName>
    <alternativeName>
        <fullName evidence="12">50S ribosomal protein L34, chloroplastic</fullName>
    </alternativeName>
    <alternativeName>
        <fullName evidence="11">CL34</fullName>
    </alternativeName>
</protein>
<keyword evidence="4" id="KW-0934">Plastid</keyword>
<evidence type="ECO:0000256" key="4">
    <source>
        <dbReference type="ARBA" id="ARBA00022640"/>
    </source>
</evidence>
<dbReference type="GO" id="GO:0006412">
    <property type="term" value="P:translation"/>
    <property type="evidence" value="ECO:0007669"/>
    <property type="project" value="InterPro"/>
</dbReference>
<keyword evidence="7" id="KW-0809">Transit peptide</keyword>
<keyword evidence="3" id="KW-0150">Chloroplast</keyword>
<dbReference type="PANTHER" id="PTHR14503:SF4">
    <property type="entry name" value="LARGE RIBOSOMAL SUBUNIT PROTEIN BL34M"/>
    <property type="match status" value="1"/>
</dbReference>
<evidence type="ECO:0000256" key="5">
    <source>
        <dbReference type="ARBA" id="ARBA00022730"/>
    </source>
</evidence>
<keyword evidence="5" id="KW-0699">rRNA-binding</keyword>
<keyword evidence="9" id="KW-0687">Ribonucleoprotein</keyword>
<evidence type="ECO:0000256" key="1">
    <source>
        <dbReference type="ARBA" id="ARBA00004229"/>
    </source>
</evidence>
<dbReference type="EMBL" id="BAABME010000739">
    <property type="protein sequence ID" value="GAA0145132.1"/>
    <property type="molecule type" value="Genomic_DNA"/>
</dbReference>
<evidence type="ECO:0000256" key="2">
    <source>
        <dbReference type="ARBA" id="ARBA00010111"/>
    </source>
</evidence>
<keyword evidence="14" id="KW-1185">Reference proteome</keyword>
<accession>A0AAV3P0C6</accession>
<keyword evidence="8 13" id="KW-0689">Ribosomal protein</keyword>
<evidence type="ECO:0000256" key="11">
    <source>
        <dbReference type="ARBA" id="ARBA00082786"/>
    </source>
</evidence>
<dbReference type="GO" id="GO:0005762">
    <property type="term" value="C:mitochondrial large ribosomal subunit"/>
    <property type="evidence" value="ECO:0007669"/>
    <property type="project" value="TreeGrafter"/>
</dbReference>
<comment type="similarity">
    <text evidence="2">Belongs to the bacterial ribosomal protein bL34 family.</text>
</comment>
<dbReference type="GO" id="GO:0003735">
    <property type="term" value="F:structural constituent of ribosome"/>
    <property type="evidence" value="ECO:0007669"/>
    <property type="project" value="InterPro"/>
</dbReference>
<dbReference type="InterPro" id="IPR000271">
    <property type="entry name" value="Ribosomal_bL34"/>
</dbReference>
<dbReference type="Pfam" id="PF00468">
    <property type="entry name" value="Ribosomal_L34"/>
    <property type="match status" value="1"/>
</dbReference>
<dbReference type="FunFam" id="1.10.287.3980:FF:000002">
    <property type="entry name" value="50S ribosomal protein L34"/>
    <property type="match status" value="1"/>
</dbReference>
<evidence type="ECO:0000256" key="7">
    <source>
        <dbReference type="ARBA" id="ARBA00022946"/>
    </source>
</evidence>
<evidence type="ECO:0000256" key="8">
    <source>
        <dbReference type="ARBA" id="ARBA00022980"/>
    </source>
</evidence>
<evidence type="ECO:0000256" key="12">
    <source>
        <dbReference type="ARBA" id="ARBA00083387"/>
    </source>
</evidence>
<dbReference type="PANTHER" id="PTHR14503">
    <property type="entry name" value="MITOCHONDRIAL RIBOSOMAL PROTEIN 34 FAMILY MEMBER"/>
    <property type="match status" value="1"/>
</dbReference>
<evidence type="ECO:0000256" key="3">
    <source>
        <dbReference type="ARBA" id="ARBA00022528"/>
    </source>
</evidence>
<dbReference type="HAMAP" id="MF_00391">
    <property type="entry name" value="Ribosomal_bL34"/>
    <property type="match status" value="1"/>
</dbReference>
<keyword evidence="6" id="KW-0694">RNA-binding</keyword>
<sequence>MACLTIGTLSGSFSKITTFSSPLASLSFGSGSRTTKQSFSFKTAAFTSALLPSSSLSFSSNSTFSGLSLGLELGSNSVDKSGRRQGLVVRAKKYSLCQTKRNRSRKSLARTHGFRKRMSTVSGRATIKRRRAKGRWNLCTKTNPTNGKGA</sequence>
<evidence type="ECO:0000313" key="13">
    <source>
        <dbReference type="EMBL" id="GAA0145132.1"/>
    </source>
</evidence>
<gene>
    <name evidence="13" type="ORF">LIER_05393</name>
</gene>
<evidence type="ECO:0000313" key="14">
    <source>
        <dbReference type="Proteomes" id="UP001454036"/>
    </source>
</evidence>
<dbReference type="GO" id="GO:0019843">
    <property type="term" value="F:rRNA binding"/>
    <property type="evidence" value="ECO:0007669"/>
    <property type="project" value="UniProtKB-KW"/>
</dbReference>
<organism evidence="13 14">
    <name type="scientific">Lithospermum erythrorhizon</name>
    <name type="common">Purple gromwell</name>
    <name type="synonym">Lithospermum officinale var. erythrorhizon</name>
    <dbReference type="NCBI Taxonomy" id="34254"/>
    <lineage>
        <taxon>Eukaryota</taxon>
        <taxon>Viridiplantae</taxon>
        <taxon>Streptophyta</taxon>
        <taxon>Embryophyta</taxon>
        <taxon>Tracheophyta</taxon>
        <taxon>Spermatophyta</taxon>
        <taxon>Magnoliopsida</taxon>
        <taxon>eudicotyledons</taxon>
        <taxon>Gunneridae</taxon>
        <taxon>Pentapetalae</taxon>
        <taxon>asterids</taxon>
        <taxon>lamiids</taxon>
        <taxon>Boraginales</taxon>
        <taxon>Boraginaceae</taxon>
        <taxon>Boraginoideae</taxon>
        <taxon>Lithospermeae</taxon>
        <taxon>Lithospermum</taxon>
    </lineage>
</organism>
<proteinExistence type="inferred from homology"/>
<comment type="subcellular location">
    <subcellularLocation>
        <location evidence="1">Plastid</location>
        <location evidence="1">Chloroplast</location>
    </subcellularLocation>
</comment>
<evidence type="ECO:0000256" key="10">
    <source>
        <dbReference type="ARBA" id="ARBA00072529"/>
    </source>
</evidence>
<name>A0AAV3P0C6_LITER</name>
<dbReference type="Gene3D" id="1.10.287.3980">
    <property type="match status" value="1"/>
</dbReference>
<comment type="caution">
    <text evidence="13">The sequence shown here is derived from an EMBL/GenBank/DDBJ whole genome shotgun (WGS) entry which is preliminary data.</text>
</comment>
<dbReference type="Proteomes" id="UP001454036">
    <property type="component" value="Unassembled WGS sequence"/>
</dbReference>
<evidence type="ECO:0000256" key="6">
    <source>
        <dbReference type="ARBA" id="ARBA00022884"/>
    </source>
</evidence>
<dbReference type="AlphaFoldDB" id="A0AAV3P0C6"/>